<evidence type="ECO:0000256" key="2">
    <source>
        <dbReference type="ARBA" id="ARBA00022857"/>
    </source>
</evidence>
<dbReference type="PANTHER" id="PTHR43963">
    <property type="entry name" value="CARBONYL REDUCTASE 1-RELATED"/>
    <property type="match status" value="1"/>
</dbReference>
<dbReference type="Gene3D" id="3.40.50.720">
    <property type="entry name" value="NAD(P)-binding Rossmann-like Domain"/>
    <property type="match status" value="1"/>
</dbReference>
<dbReference type="PRINTS" id="PR00081">
    <property type="entry name" value="GDHRDH"/>
</dbReference>
<keyword evidence="3" id="KW-0560">Oxidoreductase</keyword>
<dbReference type="SUPFAM" id="SSF51735">
    <property type="entry name" value="NAD(P)-binding Rossmann-fold domains"/>
    <property type="match status" value="1"/>
</dbReference>
<dbReference type="EMBL" id="GEDC01025309">
    <property type="protein sequence ID" value="JAS11989.1"/>
    <property type="molecule type" value="Transcribed_RNA"/>
</dbReference>
<proteinExistence type="inferred from homology"/>
<evidence type="ECO:0000256" key="1">
    <source>
        <dbReference type="ARBA" id="ARBA00006484"/>
    </source>
</evidence>
<gene>
    <name evidence="5" type="ORF">g.6743</name>
</gene>
<dbReference type="Pfam" id="PF00106">
    <property type="entry name" value="adh_short"/>
    <property type="match status" value="1"/>
</dbReference>
<dbReference type="AlphaFoldDB" id="A0A1B6CF00"/>
<evidence type="ECO:0000256" key="4">
    <source>
        <dbReference type="ARBA" id="ARBA00026118"/>
    </source>
</evidence>
<comment type="similarity">
    <text evidence="1">Belongs to the short-chain dehydrogenases/reductases (SDR) family.</text>
</comment>
<name>A0A1B6CF00_9HEMI</name>
<dbReference type="InterPro" id="IPR036291">
    <property type="entry name" value="NAD(P)-bd_dom_sf"/>
</dbReference>
<protein>
    <recommendedName>
        <fullName evidence="4">carbonyl reductase (NADPH)</fullName>
        <ecNumber evidence="4">1.1.1.184</ecNumber>
    </recommendedName>
</protein>
<keyword evidence="2" id="KW-0521">NADP</keyword>
<dbReference type="CDD" id="cd05324">
    <property type="entry name" value="carb_red_PTCR-like_SDR_c"/>
    <property type="match status" value="1"/>
</dbReference>
<dbReference type="InterPro" id="IPR002347">
    <property type="entry name" value="SDR_fam"/>
</dbReference>
<dbReference type="PANTHER" id="PTHR43963:SF4">
    <property type="entry name" value="CARBONYL REDUCTASE (NADPH)"/>
    <property type="match status" value="1"/>
</dbReference>
<reference evidence="5" key="1">
    <citation type="submission" date="2015-12" db="EMBL/GenBank/DDBJ databases">
        <title>De novo transcriptome assembly of four potential Pierce s Disease insect vectors from Arizona vineyards.</title>
        <authorList>
            <person name="Tassone E.E."/>
        </authorList>
    </citation>
    <scope>NUCLEOTIDE SEQUENCE</scope>
</reference>
<evidence type="ECO:0000313" key="5">
    <source>
        <dbReference type="EMBL" id="JAS11989.1"/>
    </source>
</evidence>
<evidence type="ECO:0000256" key="3">
    <source>
        <dbReference type="ARBA" id="ARBA00023002"/>
    </source>
</evidence>
<dbReference type="GO" id="GO:0004090">
    <property type="term" value="F:carbonyl reductase (NADPH) activity"/>
    <property type="evidence" value="ECO:0007669"/>
    <property type="project" value="UniProtKB-EC"/>
</dbReference>
<dbReference type="EC" id="1.1.1.184" evidence="4"/>
<organism evidence="5">
    <name type="scientific">Clastoptera arizonana</name>
    <name type="common">Arizona spittle bug</name>
    <dbReference type="NCBI Taxonomy" id="38151"/>
    <lineage>
        <taxon>Eukaryota</taxon>
        <taxon>Metazoa</taxon>
        <taxon>Ecdysozoa</taxon>
        <taxon>Arthropoda</taxon>
        <taxon>Hexapoda</taxon>
        <taxon>Insecta</taxon>
        <taxon>Pterygota</taxon>
        <taxon>Neoptera</taxon>
        <taxon>Paraneoptera</taxon>
        <taxon>Hemiptera</taxon>
        <taxon>Auchenorrhyncha</taxon>
        <taxon>Cercopoidea</taxon>
        <taxon>Clastopteridae</taxon>
        <taxon>Clastoptera</taxon>
    </lineage>
</organism>
<accession>A0A1B6CF00</accession>
<sequence length="282" mass="30941">MEGSKIAVVTGGNKGIGYAIAKGLCKQFSGVVYLTARDISRGTAAVKSLNKLSLKPEFHQLDINDENSIKKFAHFIQEKHGGIDILVNNAAISYKKNATEPFGEQAEVTLRTNYFALLDVCHGLFPLLRPHARVVNMTSSGGCLSRIPENKVRERFLRSDITEEDLSNLMKEFIEVSKKGENAKCGWGESAYVVSKVGVTALTFIQQRKFNLDPKADIIVNCVHPGHVDTDMSSHQGPLTPEQGAEAPLYLALLPADVKSPRGELVWKDKKVVNWLNPPAGN</sequence>
<dbReference type="PROSITE" id="PS00061">
    <property type="entry name" value="ADH_SHORT"/>
    <property type="match status" value="1"/>
</dbReference>
<dbReference type="InterPro" id="IPR045313">
    <property type="entry name" value="CBR1-like"/>
</dbReference>
<dbReference type="InterPro" id="IPR020904">
    <property type="entry name" value="Sc_DH/Rdtase_CS"/>
</dbReference>